<name>A0A173USG8_9FIRM</name>
<evidence type="ECO:0000259" key="2">
    <source>
        <dbReference type="Pfam" id="PF14285"/>
    </source>
</evidence>
<protein>
    <recommendedName>
        <fullName evidence="2">DUF4367 domain-containing protein</fullName>
    </recommendedName>
</protein>
<dbReference type="Proteomes" id="UP000095390">
    <property type="component" value="Unassembled WGS sequence"/>
</dbReference>
<keyword evidence="1" id="KW-1133">Transmembrane helix</keyword>
<dbReference type="Pfam" id="PF14285">
    <property type="entry name" value="DUF4367"/>
    <property type="match status" value="1"/>
</dbReference>
<feature type="transmembrane region" description="Helical" evidence="1">
    <location>
        <begin position="58"/>
        <end position="77"/>
    </location>
</feature>
<dbReference type="InterPro" id="IPR025377">
    <property type="entry name" value="DUF4367"/>
</dbReference>
<evidence type="ECO:0000313" key="4">
    <source>
        <dbReference type="Proteomes" id="UP000095390"/>
    </source>
</evidence>
<feature type="domain" description="DUF4367" evidence="2">
    <location>
        <begin position="116"/>
        <end position="218"/>
    </location>
</feature>
<reference evidence="3 4" key="1">
    <citation type="submission" date="2015-09" db="EMBL/GenBank/DDBJ databases">
        <authorList>
            <consortium name="Pathogen Informatics"/>
        </authorList>
    </citation>
    <scope>NUCLEOTIDE SEQUENCE [LARGE SCALE GENOMIC DNA]</scope>
    <source>
        <strain evidence="3 4">2789STDY5834966</strain>
    </source>
</reference>
<proteinExistence type="predicted"/>
<sequence>MNFEKLLEQEAQRAALQDYEEVTEKTKNYSYKFSKEFIQKMNKMIYEEKRKAKKKRRLRFLLVAAVILILNAGIVLANDDLREKVGTLIIHFFEDSIYIHNSEEQTESEKIFRQLHLTYIPAGYNLLYETENPITMYSAYYEGQNDNYIGFTQGLKENVDVHVTYDGTGSRKIQVNGKEIYVVKDKEITSFYYEDNGCIITLSSTEKELELIKILKNIK</sequence>
<accession>A0A173USG8</accession>
<evidence type="ECO:0000256" key="1">
    <source>
        <dbReference type="SAM" id="Phobius"/>
    </source>
</evidence>
<keyword evidence="1" id="KW-0472">Membrane</keyword>
<dbReference type="AlphaFoldDB" id="A0A173USG8"/>
<organism evidence="3 4">
    <name type="scientific">Anaerobutyricum hallii</name>
    <dbReference type="NCBI Taxonomy" id="39488"/>
    <lineage>
        <taxon>Bacteria</taxon>
        <taxon>Bacillati</taxon>
        <taxon>Bacillota</taxon>
        <taxon>Clostridia</taxon>
        <taxon>Lachnospirales</taxon>
        <taxon>Lachnospiraceae</taxon>
        <taxon>Anaerobutyricum</taxon>
    </lineage>
</organism>
<dbReference type="RefSeq" id="WP_055183284.1">
    <property type="nucleotide sequence ID" value="NZ_CAUAFF010000067.1"/>
</dbReference>
<keyword evidence="1" id="KW-0812">Transmembrane</keyword>
<dbReference type="EMBL" id="CYYC01000045">
    <property type="protein sequence ID" value="CUN17971.1"/>
    <property type="molecule type" value="Genomic_DNA"/>
</dbReference>
<gene>
    <name evidence="3" type="ORF">ERS852578_02697</name>
</gene>
<evidence type="ECO:0000313" key="3">
    <source>
        <dbReference type="EMBL" id="CUN17971.1"/>
    </source>
</evidence>